<dbReference type="AlphaFoldDB" id="A0A1D6FSU6"/>
<protein>
    <submittedName>
        <fullName evidence="2">ATP-citrate synthase alpha chain protein 3</fullName>
    </submittedName>
</protein>
<feature type="compositionally biased region" description="Basic and acidic residues" evidence="1">
    <location>
        <begin position="111"/>
        <end position="125"/>
    </location>
</feature>
<accession>A0A1D6FSU6</accession>
<name>A0A1D6FSU6_MAIZE</name>
<dbReference type="ExpressionAtlas" id="A0A1D6FSU6">
    <property type="expression patterns" value="baseline"/>
</dbReference>
<dbReference type="EMBL" id="CM000784">
    <property type="protein sequence ID" value="AQK94633.1"/>
    <property type="molecule type" value="Genomic_DNA"/>
</dbReference>
<dbReference type="STRING" id="4577.A0A1D6FSU6"/>
<reference evidence="2" key="1">
    <citation type="submission" date="2015-12" db="EMBL/GenBank/DDBJ databases">
        <title>Update maize B73 reference genome by single molecule sequencing technologies.</title>
        <authorList>
            <consortium name="Maize Genome Sequencing Project"/>
            <person name="Ware D."/>
        </authorList>
    </citation>
    <scope>NUCLEOTIDE SEQUENCE</scope>
    <source>
        <tissue evidence="2">Seedling</tissue>
    </source>
</reference>
<dbReference type="Gene3D" id="3.30.470.20">
    <property type="entry name" value="ATP-grasp fold, B domain"/>
    <property type="match status" value="1"/>
</dbReference>
<organism evidence="2">
    <name type="scientific">Zea mays</name>
    <name type="common">Maize</name>
    <dbReference type="NCBI Taxonomy" id="4577"/>
    <lineage>
        <taxon>Eukaryota</taxon>
        <taxon>Viridiplantae</taxon>
        <taxon>Streptophyta</taxon>
        <taxon>Embryophyta</taxon>
        <taxon>Tracheophyta</taxon>
        <taxon>Spermatophyta</taxon>
        <taxon>Magnoliopsida</taxon>
        <taxon>Liliopsida</taxon>
        <taxon>Poales</taxon>
        <taxon>Poaceae</taxon>
        <taxon>PACMAD clade</taxon>
        <taxon>Panicoideae</taxon>
        <taxon>Andropogonodae</taxon>
        <taxon>Andropogoneae</taxon>
        <taxon>Tripsacinae</taxon>
        <taxon>Zea</taxon>
    </lineage>
</organism>
<gene>
    <name evidence="2" type="ORF">ZEAMMB73_Zm00001d010708</name>
</gene>
<dbReference type="FunFam" id="3.30.470.20:FF:000127">
    <property type="entry name" value="ATP-citrate synthase alpha chain protein 3"/>
    <property type="match status" value="1"/>
</dbReference>
<sequence length="188" mass="21311">MFIIIMLRLHTDFSFLEMNPFAMVNREPYPLDIRGELDDTTAFKNFKKWGGIEFPLPFGRVLSPTESFIHELDEKVLISGLCCSSFALRLDLNLRTMFVGLSPCFGPHPPKRAEEQMKAQGREEEPAVGVRRGCHRHARPGREHHVGPHAVDAIGRDQALESGSKIVYVVSQVLFHEQVQALEKSGDW</sequence>
<dbReference type="InParanoid" id="A0A1D6FSU6"/>
<proteinExistence type="predicted"/>
<evidence type="ECO:0000256" key="1">
    <source>
        <dbReference type="SAM" id="MobiDB-lite"/>
    </source>
</evidence>
<evidence type="ECO:0000313" key="2">
    <source>
        <dbReference type="EMBL" id="AQK94633.1"/>
    </source>
</evidence>
<feature type="region of interest" description="Disordered" evidence="1">
    <location>
        <begin position="110"/>
        <end position="130"/>
    </location>
</feature>